<accession>A0AAV4AMH0</accession>
<comment type="caution">
    <text evidence="1">The sequence shown here is derived from an EMBL/GenBank/DDBJ whole genome shotgun (WGS) entry which is preliminary data.</text>
</comment>
<dbReference type="EMBL" id="BLXT01004413">
    <property type="protein sequence ID" value="GFO12371.1"/>
    <property type="molecule type" value="Genomic_DNA"/>
</dbReference>
<sequence>MPRRCYLALLKMIDTDERQMVQLMVTRGMAPLCVDVNRSDDTYFTLGVNDSLKQNLSPLVTALLSGRLAIAQYLVNNWFLTPVDVVGSPLLRELRNDLETIFMAATLSFIDEHLSQPMSLAKLSFVAVSAALGEPAGREERVRNTPLPAILQDKLLFPHEIASMEMSFEDEPSVDWHNMSEQDGYGLEEIFNLV</sequence>
<organism evidence="1 2">
    <name type="scientific">Plakobranchus ocellatus</name>
    <dbReference type="NCBI Taxonomy" id="259542"/>
    <lineage>
        <taxon>Eukaryota</taxon>
        <taxon>Metazoa</taxon>
        <taxon>Spiralia</taxon>
        <taxon>Lophotrochozoa</taxon>
        <taxon>Mollusca</taxon>
        <taxon>Gastropoda</taxon>
        <taxon>Heterobranchia</taxon>
        <taxon>Euthyneura</taxon>
        <taxon>Panpulmonata</taxon>
        <taxon>Sacoglossa</taxon>
        <taxon>Placobranchoidea</taxon>
        <taxon>Plakobranchidae</taxon>
        <taxon>Plakobranchus</taxon>
    </lineage>
</organism>
<protein>
    <submittedName>
        <fullName evidence="1">Uncharacterized protein</fullName>
    </submittedName>
</protein>
<proteinExistence type="predicted"/>
<keyword evidence="2" id="KW-1185">Reference proteome</keyword>
<evidence type="ECO:0000313" key="1">
    <source>
        <dbReference type="EMBL" id="GFO12371.1"/>
    </source>
</evidence>
<name>A0AAV4AMH0_9GAST</name>
<dbReference type="Proteomes" id="UP000735302">
    <property type="component" value="Unassembled WGS sequence"/>
</dbReference>
<evidence type="ECO:0000313" key="2">
    <source>
        <dbReference type="Proteomes" id="UP000735302"/>
    </source>
</evidence>
<reference evidence="1 2" key="1">
    <citation type="journal article" date="2021" name="Elife">
        <title>Chloroplast acquisition without the gene transfer in kleptoplastic sea slugs, Plakobranchus ocellatus.</title>
        <authorList>
            <person name="Maeda T."/>
            <person name="Takahashi S."/>
            <person name="Yoshida T."/>
            <person name="Shimamura S."/>
            <person name="Takaki Y."/>
            <person name="Nagai Y."/>
            <person name="Toyoda A."/>
            <person name="Suzuki Y."/>
            <person name="Arimoto A."/>
            <person name="Ishii H."/>
            <person name="Satoh N."/>
            <person name="Nishiyama T."/>
            <person name="Hasebe M."/>
            <person name="Maruyama T."/>
            <person name="Minagawa J."/>
            <person name="Obokata J."/>
            <person name="Shigenobu S."/>
        </authorList>
    </citation>
    <scope>NUCLEOTIDE SEQUENCE [LARGE SCALE GENOMIC DNA]</scope>
</reference>
<dbReference type="AlphaFoldDB" id="A0AAV4AMH0"/>
<gene>
    <name evidence="1" type="ORF">PoB_003887600</name>
</gene>